<dbReference type="OrthoDB" id="5245130at2"/>
<sequence length="161" mass="16807">MIRRAATALAVLLLVLAAAGTASAATPRTSLNDVEDEVMCVTCGVPLNIAESPQADRERALIQSLVDRGLTKAQIKAELVNELGPQVIAEPPKHGIGLAAWLVPLALVLAALAGLAVYLPRWRRARTAQAGAHASSNGSSQPSLSAVDAARLDEDLARYDV</sequence>
<dbReference type="InterPro" id="IPR005616">
    <property type="entry name" value="CcmH/CycL/Ccl2/NrfF_N"/>
</dbReference>
<comment type="function">
    <text evidence="5">Possible subunit of a heme lyase.</text>
</comment>
<evidence type="ECO:0000256" key="1">
    <source>
        <dbReference type="ARBA" id="ARBA00010342"/>
    </source>
</evidence>
<name>A0A5B8U466_9ACTN</name>
<evidence type="ECO:0000256" key="2">
    <source>
        <dbReference type="ARBA" id="ARBA00022617"/>
    </source>
</evidence>
<keyword evidence="2 5" id="KW-0349">Heme</keyword>
<evidence type="ECO:0000256" key="5">
    <source>
        <dbReference type="RuleBase" id="RU364112"/>
    </source>
</evidence>
<dbReference type="RefSeq" id="WP_146918853.1">
    <property type="nucleotide sequence ID" value="NZ_CP042430.1"/>
</dbReference>
<protein>
    <recommendedName>
        <fullName evidence="5">Cytochrome c-type biogenesis protein</fullName>
    </recommendedName>
</protein>
<feature type="transmembrane region" description="Helical" evidence="5">
    <location>
        <begin position="98"/>
        <end position="119"/>
    </location>
</feature>
<keyword evidence="3 5" id="KW-0479">Metal-binding</keyword>
<keyword evidence="5" id="KW-1133">Transmembrane helix</keyword>
<feature type="signal peptide" evidence="5">
    <location>
        <begin position="1"/>
        <end position="24"/>
    </location>
</feature>
<keyword evidence="5" id="KW-0732">Signal</keyword>
<accession>A0A5B8U466</accession>
<comment type="similarity">
    <text evidence="1 5">Belongs to the CcmH/CycL/Ccl2/NrfF family.</text>
</comment>
<proteinExistence type="inferred from homology"/>
<keyword evidence="5" id="KW-0472">Membrane</keyword>
<evidence type="ECO:0000259" key="6">
    <source>
        <dbReference type="Pfam" id="PF03918"/>
    </source>
</evidence>
<keyword evidence="4 5" id="KW-0408">Iron</keyword>
<keyword evidence="5" id="KW-0812">Transmembrane</keyword>
<dbReference type="KEGG" id="bsol:FSW04_10120"/>
<organism evidence="7 8">
    <name type="scientific">Baekduia soli</name>
    <dbReference type="NCBI Taxonomy" id="496014"/>
    <lineage>
        <taxon>Bacteria</taxon>
        <taxon>Bacillati</taxon>
        <taxon>Actinomycetota</taxon>
        <taxon>Thermoleophilia</taxon>
        <taxon>Solirubrobacterales</taxon>
        <taxon>Baekduiaceae</taxon>
        <taxon>Baekduia</taxon>
    </lineage>
</organism>
<feature type="domain" description="CcmH/CycL/Ccl2/NrfF N-terminal" evidence="6">
    <location>
        <begin position="15"/>
        <end position="154"/>
    </location>
</feature>
<evidence type="ECO:0000256" key="3">
    <source>
        <dbReference type="ARBA" id="ARBA00022723"/>
    </source>
</evidence>
<evidence type="ECO:0000313" key="7">
    <source>
        <dbReference type="EMBL" id="QEC47889.1"/>
    </source>
</evidence>
<dbReference type="Gene3D" id="1.10.8.640">
    <property type="entry name" value="Cytochrome C biogenesis protein"/>
    <property type="match status" value="1"/>
</dbReference>
<dbReference type="GO" id="GO:0046872">
    <property type="term" value="F:metal ion binding"/>
    <property type="evidence" value="ECO:0007669"/>
    <property type="project" value="UniProtKB-KW"/>
</dbReference>
<feature type="chain" id="PRO_5023159202" description="Cytochrome c-type biogenesis protein" evidence="5">
    <location>
        <begin position="25"/>
        <end position="161"/>
    </location>
</feature>
<dbReference type="InterPro" id="IPR038297">
    <property type="entry name" value="CcmH/CycL/NrfF/Ccl2_sf"/>
</dbReference>
<keyword evidence="8" id="KW-1185">Reference proteome</keyword>
<gene>
    <name evidence="7" type="ORF">FSW04_10120</name>
</gene>
<reference evidence="7 8" key="1">
    <citation type="journal article" date="2018" name="J. Microbiol.">
        <title>Baekduia soli gen. nov., sp. nov., a novel bacterium isolated from the soil of Baekdu Mountain and proposal of a novel family name, Baekduiaceae fam. nov.</title>
        <authorList>
            <person name="An D.S."/>
            <person name="Siddiqi M.Z."/>
            <person name="Kim K.H."/>
            <person name="Yu H.S."/>
            <person name="Im W.T."/>
        </authorList>
    </citation>
    <scope>NUCLEOTIDE SEQUENCE [LARGE SCALE GENOMIC DNA]</scope>
    <source>
        <strain evidence="7 8">BR7-21</strain>
    </source>
</reference>
<evidence type="ECO:0000256" key="4">
    <source>
        <dbReference type="ARBA" id="ARBA00023004"/>
    </source>
</evidence>
<evidence type="ECO:0000313" key="8">
    <source>
        <dbReference type="Proteomes" id="UP000321805"/>
    </source>
</evidence>
<dbReference type="EMBL" id="CP042430">
    <property type="protein sequence ID" value="QEC47889.1"/>
    <property type="molecule type" value="Genomic_DNA"/>
</dbReference>
<dbReference type="Proteomes" id="UP000321805">
    <property type="component" value="Chromosome"/>
</dbReference>
<dbReference type="Pfam" id="PF03918">
    <property type="entry name" value="CcmH"/>
    <property type="match status" value="1"/>
</dbReference>
<dbReference type="AlphaFoldDB" id="A0A5B8U466"/>